<dbReference type="GO" id="GO:0006310">
    <property type="term" value="P:DNA recombination"/>
    <property type="evidence" value="ECO:0007669"/>
    <property type="project" value="InterPro"/>
</dbReference>
<reference evidence="10 11" key="1">
    <citation type="submission" date="2017-05" db="EMBL/GenBank/DDBJ databases">
        <title>Vagococcus spp. assemblies.</title>
        <authorList>
            <person name="Gulvik C.A."/>
        </authorList>
    </citation>
    <scope>NUCLEOTIDE SEQUENCE [LARGE SCALE GENOMIC DNA]</scope>
    <source>
        <strain evidence="10 11">SS1995</strain>
    </source>
</reference>
<gene>
    <name evidence="10" type="ORF">CBF37_00115</name>
</gene>
<dbReference type="SMART" id="SM00490">
    <property type="entry name" value="HELICc"/>
    <property type="match status" value="1"/>
</dbReference>
<dbReference type="InterPro" id="IPR011545">
    <property type="entry name" value="DEAD/DEAH_box_helicase_dom"/>
</dbReference>
<dbReference type="InterPro" id="IPR001650">
    <property type="entry name" value="Helicase_C-like"/>
</dbReference>
<comment type="caution">
    <text evidence="10">The sequence shown here is derived from an EMBL/GenBank/DDBJ whole genome shotgun (WGS) entry which is preliminary data.</text>
</comment>
<evidence type="ECO:0000259" key="9">
    <source>
        <dbReference type="PROSITE" id="PS51194"/>
    </source>
</evidence>
<dbReference type="PROSITE" id="PS51192">
    <property type="entry name" value="HELICASE_ATP_BIND_1"/>
    <property type="match status" value="1"/>
</dbReference>
<dbReference type="SUPFAM" id="SSF52540">
    <property type="entry name" value="P-loop containing nucleoside triphosphate hydrolases"/>
    <property type="match status" value="1"/>
</dbReference>
<dbReference type="InterPro" id="IPR014001">
    <property type="entry name" value="Helicase_ATP-bd"/>
</dbReference>
<sequence>METELSLTTILKENYGFDEFRPGQEEVISNSLSGLDTLAVLPTGSGKSLIYQFVSDESTGQTLIISPLISLMADQVAQLRGKGEKSIVALNSQLSFNEKKFVIGRLSEFKYIFMSPEMLNKPEVLKKLISCQISLFVVDEAHCISQWGNDFRPDYLQLKHILQELGYPKVMALTATAAEDVIEDIKQQIFSFRDVASTILSVDRPNIYYSVRNVESKIDYLIDFIRDYQTTGIIYFSSKKEADRIAEILNQHTEQQVAAYHGGMTNEERFVIQQQFIRGDIAILCATNAFGMGVNKTDIRFVIHYHLPDSLENYAQEVGRAGRDGQQSIAVLLYDEGDERIHQFLQEDSYQQKADLLFLKDKKSAELKKLLPILTDFQLKWYQLLIKSDWDWEKFSNQIEVRRQQQQFRLFDIKDFVKSTHCRRGELLHYFNQDPPENLNQTTCCDNCYHTFPKIRKNENVTYNHRLVSYKDIVKKLFLL</sequence>
<keyword evidence="11" id="KW-1185">Reference proteome</keyword>
<dbReference type="CDD" id="cd17920">
    <property type="entry name" value="DEXHc_RecQ"/>
    <property type="match status" value="1"/>
</dbReference>
<accession>A0A430A212</accession>
<dbReference type="Gene3D" id="3.40.50.300">
    <property type="entry name" value="P-loop containing nucleotide triphosphate hydrolases"/>
    <property type="match status" value="2"/>
</dbReference>
<dbReference type="SMART" id="SM00487">
    <property type="entry name" value="DEXDc"/>
    <property type="match status" value="1"/>
</dbReference>
<dbReference type="NCBIfam" id="TIGR00614">
    <property type="entry name" value="recQ_fam"/>
    <property type="match status" value="1"/>
</dbReference>
<evidence type="ECO:0000256" key="3">
    <source>
        <dbReference type="ARBA" id="ARBA00022806"/>
    </source>
</evidence>
<dbReference type="GO" id="GO:0006281">
    <property type="term" value="P:DNA repair"/>
    <property type="evidence" value="ECO:0007669"/>
    <property type="project" value="TreeGrafter"/>
</dbReference>
<dbReference type="GO" id="GO:0016787">
    <property type="term" value="F:hydrolase activity"/>
    <property type="evidence" value="ECO:0007669"/>
    <property type="project" value="UniProtKB-KW"/>
</dbReference>
<feature type="domain" description="Helicase C-terminal" evidence="9">
    <location>
        <begin position="217"/>
        <end position="365"/>
    </location>
</feature>
<evidence type="ECO:0000256" key="2">
    <source>
        <dbReference type="ARBA" id="ARBA00022801"/>
    </source>
</evidence>
<dbReference type="PROSITE" id="PS51194">
    <property type="entry name" value="HELICASE_CTER"/>
    <property type="match status" value="1"/>
</dbReference>
<dbReference type="GO" id="GO:0005737">
    <property type="term" value="C:cytoplasm"/>
    <property type="evidence" value="ECO:0007669"/>
    <property type="project" value="TreeGrafter"/>
</dbReference>
<keyword evidence="3" id="KW-0347">Helicase</keyword>
<evidence type="ECO:0000256" key="6">
    <source>
        <dbReference type="ARBA" id="ARBA00044535"/>
    </source>
</evidence>
<organism evidence="10 11">
    <name type="scientific">Vagococcus vulneris</name>
    <dbReference type="NCBI Taxonomy" id="1977869"/>
    <lineage>
        <taxon>Bacteria</taxon>
        <taxon>Bacillati</taxon>
        <taxon>Bacillota</taxon>
        <taxon>Bacilli</taxon>
        <taxon>Lactobacillales</taxon>
        <taxon>Enterococcaceae</taxon>
        <taxon>Vagococcus</taxon>
    </lineage>
</organism>
<dbReference type="GO" id="GO:0043138">
    <property type="term" value="F:3'-5' DNA helicase activity"/>
    <property type="evidence" value="ECO:0007669"/>
    <property type="project" value="TreeGrafter"/>
</dbReference>
<dbReference type="OrthoDB" id="9763310at2"/>
<evidence type="ECO:0000313" key="10">
    <source>
        <dbReference type="EMBL" id="RSU00452.1"/>
    </source>
</evidence>
<dbReference type="Pfam" id="PF16124">
    <property type="entry name" value="RecQ_Zn_bind"/>
    <property type="match status" value="1"/>
</dbReference>
<evidence type="ECO:0000256" key="1">
    <source>
        <dbReference type="ARBA" id="ARBA00022741"/>
    </source>
</evidence>
<evidence type="ECO:0000256" key="7">
    <source>
        <dbReference type="ARBA" id="ARBA00044550"/>
    </source>
</evidence>
<protein>
    <recommendedName>
        <fullName evidence="6">ATP-dependent DNA helicase RecQ</fullName>
    </recommendedName>
    <alternativeName>
        <fullName evidence="7">DNA 3'-5' helicase RecQ</fullName>
    </alternativeName>
</protein>
<name>A0A430A212_9ENTE</name>
<dbReference type="AlphaFoldDB" id="A0A430A212"/>
<dbReference type="PROSITE" id="PS00690">
    <property type="entry name" value="DEAH_ATP_HELICASE"/>
    <property type="match status" value="1"/>
</dbReference>
<dbReference type="GO" id="GO:0043590">
    <property type="term" value="C:bacterial nucleoid"/>
    <property type="evidence" value="ECO:0007669"/>
    <property type="project" value="TreeGrafter"/>
</dbReference>
<dbReference type="Pfam" id="PF00271">
    <property type="entry name" value="Helicase_C"/>
    <property type="match status" value="1"/>
</dbReference>
<dbReference type="GO" id="GO:0003677">
    <property type="term" value="F:DNA binding"/>
    <property type="evidence" value="ECO:0007669"/>
    <property type="project" value="UniProtKB-KW"/>
</dbReference>
<dbReference type="PANTHER" id="PTHR13710:SF84">
    <property type="entry name" value="ATP-DEPENDENT DNA HELICASE RECS-RELATED"/>
    <property type="match status" value="1"/>
</dbReference>
<dbReference type="InterPro" id="IPR027417">
    <property type="entry name" value="P-loop_NTPase"/>
</dbReference>
<dbReference type="Pfam" id="PF00270">
    <property type="entry name" value="DEAD"/>
    <property type="match status" value="1"/>
</dbReference>
<dbReference type="RefSeq" id="WP_125982778.1">
    <property type="nucleotide sequence ID" value="NZ_NGJS01000001.1"/>
</dbReference>
<evidence type="ECO:0000259" key="8">
    <source>
        <dbReference type="PROSITE" id="PS51192"/>
    </source>
</evidence>
<dbReference type="GO" id="GO:0030894">
    <property type="term" value="C:replisome"/>
    <property type="evidence" value="ECO:0007669"/>
    <property type="project" value="TreeGrafter"/>
</dbReference>
<keyword evidence="4" id="KW-0067">ATP-binding</keyword>
<keyword evidence="2" id="KW-0378">Hydrolase</keyword>
<evidence type="ECO:0000313" key="11">
    <source>
        <dbReference type="Proteomes" id="UP000287857"/>
    </source>
</evidence>
<dbReference type="InterPro" id="IPR004589">
    <property type="entry name" value="DNA_helicase_ATP-dep_RecQ"/>
</dbReference>
<dbReference type="PANTHER" id="PTHR13710">
    <property type="entry name" value="DNA HELICASE RECQ FAMILY MEMBER"/>
    <property type="match status" value="1"/>
</dbReference>
<keyword evidence="5" id="KW-0238">DNA-binding</keyword>
<evidence type="ECO:0000256" key="4">
    <source>
        <dbReference type="ARBA" id="ARBA00022840"/>
    </source>
</evidence>
<dbReference type="InterPro" id="IPR032284">
    <property type="entry name" value="RecQ_Zn-bd"/>
</dbReference>
<dbReference type="GO" id="GO:0005524">
    <property type="term" value="F:ATP binding"/>
    <property type="evidence" value="ECO:0007669"/>
    <property type="project" value="UniProtKB-KW"/>
</dbReference>
<dbReference type="Proteomes" id="UP000287857">
    <property type="component" value="Unassembled WGS sequence"/>
</dbReference>
<feature type="domain" description="Helicase ATP-binding" evidence="8">
    <location>
        <begin position="28"/>
        <end position="195"/>
    </location>
</feature>
<dbReference type="GO" id="GO:0009378">
    <property type="term" value="F:four-way junction helicase activity"/>
    <property type="evidence" value="ECO:0007669"/>
    <property type="project" value="TreeGrafter"/>
</dbReference>
<proteinExistence type="predicted"/>
<dbReference type="EMBL" id="NGJS01000001">
    <property type="protein sequence ID" value="RSU00452.1"/>
    <property type="molecule type" value="Genomic_DNA"/>
</dbReference>
<keyword evidence="1" id="KW-0547">Nucleotide-binding</keyword>
<evidence type="ECO:0000256" key="5">
    <source>
        <dbReference type="ARBA" id="ARBA00023125"/>
    </source>
</evidence>
<dbReference type="InterPro" id="IPR002464">
    <property type="entry name" value="DNA/RNA_helicase_DEAH_CS"/>
</dbReference>